<dbReference type="EMBL" id="ACCJ01000488">
    <property type="protein sequence ID" value="EEG52063.1"/>
    <property type="molecule type" value="Genomic_DNA"/>
</dbReference>
<evidence type="ECO:0000313" key="3">
    <source>
        <dbReference type="Proteomes" id="UP000004756"/>
    </source>
</evidence>
<comment type="caution">
    <text evidence="2">The sequence shown here is derived from an EMBL/GenBank/DDBJ whole genome shotgun (WGS) entry which is preliminary data.</text>
</comment>
<accession>C0D9E0</accession>
<sequence>MSLYLKKVPPCGYFALWKVWLRSWRRADGGIKLQTCSSIARPGGGFNCLLRLWEAFCGKQEGSPPLKIAEHAPHPRAFHTKTGKAEQNRFP</sequence>
<name>C0D9E0_9FIRM</name>
<dbReference type="AlphaFoldDB" id="C0D9E0"/>
<reference evidence="2 3" key="2">
    <citation type="submission" date="2009-02" db="EMBL/GenBank/DDBJ databases">
        <title>Draft genome sequence of Clostridium asparagiforme (DSM 15981).</title>
        <authorList>
            <person name="Sudarsanam P."/>
            <person name="Ley R."/>
            <person name="Guruge J."/>
            <person name="Turnbaugh P.J."/>
            <person name="Mahowald M."/>
            <person name="Liep D."/>
            <person name="Gordon J."/>
        </authorList>
    </citation>
    <scope>NUCLEOTIDE SEQUENCE [LARGE SCALE GENOMIC DNA]</scope>
    <source>
        <strain evidence="2 3">DSM 15981</strain>
    </source>
</reference>
<proteinExistence type="predicted"/>
<evidence type="ECO:0000256" key="1">
    <source>
        <dbReference type="SAM" id="MobiDB-lite"/>
    </source>
</evidence>
<gene>
    <name evidence="2" type="ORF">CLOSTASPAR_05890</name>
</gene>
<dbReference type="Proteomes" id="UP000004756">
    <property type="component" value="Unassembled WGS sequence"/>
</dbReference>
<organism evidence="2 3">
    <name type="scientific">[Clostridium] asparagiforme DSM 15981</name>
    <dbReference type="NCBI Taxonomy" id="518636"/>
    <lineage>
        <taxon>Bacteria</taxon>
        <taxon>Bacillati</taxon>
        <taxon>Bacillota</taxon>
        <taxon>Clostridia</taxon>
        <taxon>Lachnospirales</taxon>
        <taxon>Lachnospiraceae</taxon>
        <taxon>Enterocloster</taxon>
    </lineage>
</organism>
<dbReference type="HOGENOM" id="CLU_2421679_0_0_9"/>
<keyword evidence="3" id="KW-1185">Reference proteome</keyword>
<protein>
    <submittedName>
        <fullName evidence="2">Uncharacterized protein</fullName>
    </submittedName>
</protein>
<evidence type="ECO:0000313" key="2">
    <source>
        <dbReference type="EMBL" id="EEG52063.1"/>
    </source>
</evidence>
<reference evidence="2 3" key="1">
    <citation type="submission" date="2009-01" db="EMBL/GenBank/DDBJ databases">
        <authorList>
            <person name="Fulton L."/>
            <person name="Clifton S."/>
            <person name="Fulton B."/>
            <person name="Xu J."/>
            <person name="Minx P."/>
            <person name="Pepin K.H."/>
            <person name="Johnson M."/>
            <person name="Bhonagiri V."/>
            <person name="Nash W.E."/>
            <person name="Mardis E.R."/>
            <person name="Wilson R.K."/>
        </authorList>
    </citation>
    <scope>NUCLEOTIDE SEQUENCE [LARGE SCALE GENOMIC DNA]</scope>
    <source>
        <strain evidence="2 3">DSM 15981</strain>
    </source>
</reference>
<feature type="region of interest" description="Disordered" evidence="1">
    <location>
        <begin position="68"/>
        <end position="91"/>
    </location>
</feature>